<comment type="caution">
    <text evidence="1">The sequence shown here is derived from an EMBL/GenBank/DDBJ whole genome shotgun (WGS) entry which is preliminary data.</text>
</comment>
<dbReference type="Pfam" id="PF09582">
    <property type="entry name" value="AnfO_nitrog"/>
    <property type="match status" value="1"/>
</dbReference>
<dbReference type="RefSeq" id="WP_013119587.1">
    <property type="nucleotide sequence ID" value="NZ_LGTE01000008.1"/>
</dbReference>
<organism evidence="1 2">
    <name type="scientific">Thermincola ferriacetica</name>
    <dbReference type="NCBI Taxonomy" id="281456"/>
    <lineage>
        <taxon>Bacteria</taxon>
        <taxon>Bacillati</taxon>
        <taxon>Bacillota</taxon>
        <taxon>Clostridia</taxon>
        <taxon>Eubacteriales</taxon>
        <taxon>Thermincolaceae</taxon>
        <taxon>Thermincola</taxon>
    </lineage>
</organism>
<keyword evidence="2" id="KW-1185">Reference proteome</keyword>
<name>A0A0L6W383_9FIRM</name>
<reference evidence="2" key="1">
    <citation type="submission" date="2015-07" db="EMBL/GenBank/DDBJ databases">
        <title>Complete Genome of Thermincola ferriacetica strain Z-0001T.</title>
        <authorList>
            <person name="Lusk B."/>
            <person name="Badalamenti J.P."/>
            <person name="Parameswaran P."/>
            <person name="Bond D.R."/>
            <person name="Torres C.I."/>
        </authorList>
    </citation>
    <scope>NUCLEOTIDE SEQUENCE [LARGE SCALE GENOMIC DNA]</scope>
    <source>
        <strain evidence="2">Z-0001</strain>
    </source>
</reference>
<protein>
    <submittedName>
        <fullName evidence="1">Nitrogenase iron-iron accessory protein AnfO</fullName>
    </submittedName>
</protein>
<dbReference type="AlphaFoldDB" id="A0A0L6W383"/>
<accession>A0A0L6W383</accession>
<evidence type="ECO:0000313" key="1">
    <source>
        <dbReference type="EMBL" id="KNZ69858.1"/>
    </source>
</evidence>
<dbReference type="PATRIC" id="fig|281456.6.peg.1570"/>
<evidence type="ECO:0000313" key="2">
    <source>
        <dbReference type="Proteomes" id="UP000037175"/>
    </source>
</evidence>
<sequence>MAKEIAVFVGADGNTASFYEKGKVIVFQRNQGKWKKLREKGFTLADSQGMRGLREKMAEVVKFLGTCRIFIGLSVIGVPYFELEKAGCSIWEFEGNPLEFLDYILEQEEAERAGKTRDGNPDTEIKPIERSAGCFYISLKDIQSRNLGITSKQALLPFLRKGSFYELEVLCDHVPPWLEGELYSSGLLGRIEKLGNGEIRVTITKKCSDQC</sequence>
<dbReference type="InterPro" id="IPR014287">
    <property type="entry name" value="Nase_Fe-Fe_AnfO"/>
</dbReference>
<dbReference type="EMBL" id="LGTE01000008">
    <property type="protein sequence ID" value="KNZ69858.1"/>
    <property type="molecule type" value="Genomic_DNA"/>
</dbReference>
<dbReference type="Proteomes" id="UP000037175">
    <property type="component" value="Unassembled WGS sequence"/>
</dbReference>
<gene>
    <name evidence="1" type="ORF">Tfer_1468</name>
</gene>
<proteinExistence type="predicted"/>